<feature type="compositionally biased region" description="Pro residues" evidence="3">
    <location>
        <begin position="131"/>
        <end position="144"/>
    </location>
</feature>
<protein>
    <recommendedName>
        <fullName evidence="6">Nitrogenase-associated protein</fullName>
    </recommendedName>
</protein>
<dbReference type="RefSeq" id="WP_180285462.1">
    <property type="nucleotide sequence ID" value="NZ_JABFDB010000031.1"/>
</dbReference>
<organism evidence="4 5">
    <name type="scientific">Azospirillum oleiclasticum</name>
    <dbReference type="NCBI Taxonomy" id="2735135"/>
    <lineage>
        <taxon>Bacteria</taxon>
        <taxon>Pseudomonadati</taxon>
        <taxon>Pseudomonadota</taxon>
        <taxon>Alphaproteobacteria</taxon>
        <taxon>Rhodospirillales</taxon>
        <taxon>Azospirillaceae</taxon>
        <taxon>Azospirillum</taxon>
    </lineage>
</organism>
<comment type="similarity">
    <text evidence="1 2">Belongs to the ArsC family.</text>
</comment>
<dbReference type="Gene3D" id="3.40.30.10">
    <property type="entry name" value="Glutaredoxin"/>
    <property type="match status" value="1"/>
</dbReference>
<evidence type="ECO:0000313" key="4">
    <source>
        <dbReference type="EMBL" id="NYZ23681.1"/>
    </source>
</evidence>
<comment type="caution">
    <text evidence="4">The sequence shown here is derived from an EMBL/GenBank/DDBJ whole genome shotgun (WGS) entry which is preliminary data.</text>
</comment>
<dbReference type="PROSITE" id="PS51353">
    <property type="entry name" value="ARSC"/>
    <property type="match status" value="1"/>
</dbReference>
<dbReference type="InterPro" id="IPR036249">
    <property type="entry name" value="Thioredoxin-like_sf"/>
</dbReference>
<name>A0ABX2TH61_9PROT</name>
<proteinExistence type="inferred from homology"/>
<evidence type="ECO:0000256" key="2">
    <source>
        <dbReference type="PROSITE-ProRule" id="PRU01282"/>
    </source>
</evidence>
<dbReference type="SUPFAM" id="SSF52833">
    <property type="entry name" value="Thioredoxin-like"/>
    <property type="match status" value="1"/>
</dbReference>
<feature type="region of interest" description="Disordered" evidence="3">
    <location>
        <begin position="125"/>
        <end position="144"/>
    </location>
</feature>
<dbReference type="NCBIfam" id="TIGR01616">
    <property type="entry name" value="nitro_assoc"/>
    <property type="match status" value="1"/>
</dbReference>
<dbReference type="Pfam" id="PF03960">
    <property type="entry name" value="ArsC"/>
    <property type="match status" value="1"/>
</dbReference>
<evidence type="ECO:0000256" key="1">
    <source>
        <dbReference type="ARBA" id="ARBA00007198"/>
    </source>
</evidence>
<dbReference type="Proteomes" id="UP000584642">
    <property type="component" value="Unassembled WGS sequence"/>
</dbReference>
<reference evidence="4 5" key="1">
    <citation type="submission" date="2020-05" db="EMBL/GenBank/DDBJ databases">
        <title>Azospirillum oleiclasticum sp. nov, a nitrogen-fixing and heavy crude oil-emulsifying bacterium isolated from the crude oil of Yumen Oilfield.</title>
        <authorList>
            <person name="Wu D."/>
            <person name="Cai M."/>
            <person name="Zhang X."/>
        </authorList>
    </citation>
    <scope>NUCLEOTIDE SEQUENCE [LARGE SCALE GENOMIC DNA]</scope>
    <source>
        <strain evidence="4 5">ROY-1-1-2</strain>
    </source>
</reference>
<dbReference type="CDD" id="cd03033">
    <property type="entry name" value="ArsC_15kD"/>
    <property type="match status" value="1"/>
</dbReference>
<evidence type="ECO:0000256" key="3">
    <source>
        <dbReference type="SAM" id="MobiDB-lite"/>
    </source>
</evidence>
<dbReference type="EMBL" id="JABFDB010000031">
    <property type="protein sequence ID" value="NYZ23681.1"/>
    <property type="molecule type" value="Genomic_DNA"/>
</dbReference>
<gene>
    <name evidence="4" type="ORF">HND93_28615</name>
</gene>
<accession>A0ABX2TH61</accession>
<keyword evidence="5" id="KW-1185">Reference proteome</keyword>
<dbReference type="InterPro" id="IPR006660">
    <property type="entry name" value="Arsenate_reductase-like"/>
</dbReference>
<sequence length="144" mass="15681">MADVIFFEKPGCAGNARQKHLLEEAGHTVHARSLLAEPWTVETLRPYFGDRPVADWFNRSAPAVKSGAVVPEDLDEAAALALMLESPLLIRRPLMQVGDRRDCGFEPERVHGWIGLKTLPEGKTEGCARPDMPPCPTPPGTTGA</sequence>
<dbReference type="PANTHER" id="PTHR30041">
    <property type="entry name" value="ARSENATE REDUCTASE"/>
    <property type="match status" value="1"/>
</dbReference>
<dbReference type="PANTHER" id="PTHR30041:SF8">
    <property type="entry name" value="PROTEIN YFFB"/>
    <property type="match status" value="1"/>
</dbReference>
<evidence type="ECO:0008006" key="6">
    <source>
        <dbReference type="Google" id="ProtNLM"/>
    </source>
</evidence>
<evidence type="ECO:0000313" key="5">
    <source>
        <dbReference type="Proteomes" id="UP000584642"/>
    </source>
</evidence>
<dbReference type="InterPro" id="IPR006503">
    <property type="entry name" value="Nase-assoc"/>
</dbReference>